<evidence type="ECO:0000259" key="7">
    <source>
        <dbReference type="PROSITE" id="PS50157"/>
    </source>
</evidence>
<evidence type="ECO:0000313" key="9">
    <source>
        <dbReference type="Proteomes" id="UP001432322"/>
    </source>
</evidence>
<dbReference type="GO" id="GO:0008270">
    <property type="term" value="F:zinc ion binding"/>
    <property type="evidence" value="ECO:0007669"/>
    <property type="project" value="UniProtKB-KW"/>
</dbReference>
<dbReference type="Proteomes" id="UP001432322">
    <property type="component" value="Unassembled WGS sequence"/>
</dbReference>
<dbReference type="EMBL" id="BTSY01000007">
    <property type="protein sequence ID" value="GMT35301.1"/>
    <property type="molecule type" value="Genomic_DNA"/>
</dbReference>
<feature type="domain" description="C2H2-type" evidence="7">
    <location>
        <begin position="272"/>
        <end position="301"/>
    </location>
</feature>
<evidence type="ECO:0000256" key="5">
    <source>
        <dbReference type="PROSITE-ProRule" id="PRU00042"/>
    </source>
</evidence>
<dbReference type="AlphaFoldDB" id="A0AAV5WW36"/>
<keyword evidence="2" id="KW-0677">Repeat</keyword>
<evidence type="ECO:0000256" key="1">
    <source>
        <dbReference type="ARBA" id="ARBA00022723"/>
    </source>
</evidence>
<evidence type="ECO:0000256" key="2">
    <source>
        <dbReference type="ARBA" id="ARBA00022737"/>
    </source>
</evidence>
<dbReference type="Gene3D" id="3.30.160.60">
    <property type="entry name" value="Classic Zinc Finger"/>
    <property type="match status" value="1"/>
</dbReference>
<name>A0AAV5WW36_9BILA</name>
<feature type="region of interest" description="Disordered" evidence="6">
    <location>
        <begin position="416"/>
        <end position="443"/>
    </location>
</feature>
<gene>
    <name evidence="8" type="ORF">PFISCL1PPCAC_26598</name>
</gene>
<dbReference type="GO" id="GO:0000977">
    <property type="term" value="F:RNA polymerase II transcription regulatory region sequence-specific DNA binding"/>
    <property type="evidence" value="ECO:0007669"/>
    <property type="project" value="TreeGrafter"/>
</dbReference>
<proteinExistence type="predicted"/>
<reference evidence="8" key="1">
    <citation type="submission" date="2023-10" db="EMBL/GenBank/DDBJ databases">
        <title>Genome assembly of Pristionchus species.</title>
        <authorList>
            <person name="Yoshida K."/>
            <person name="Sommer R.J."/>
        </authorList>
    </citation>
    <scope>NUCLEOTIDE SEQUENCE</scope>
    <source>
        <strain evidence="8">RS5133</strain>
    </source>
</reference>
<accession>A0AAV5WW36</accession>
<comment type="caution">
    <text evidence="8">The sequence shown here is derived from an EMBL/GenBank/DDBJ whole genome shotgun (WGS) entry which is preliminary data.</text>
</comment>
<dbReference type="PROSITE" id="PS50157">
    <property type="entry name" value="ZINC_FINGER_C2H2_2"/>
    <property type="match status" value="1"/>
</dbReference>
<evidence type="ECO:0000256" key="3">
    <source>
        <dbReference type="ARBA" id="ARBA00022771"/>
    </source>
</evidence>
<keyword evidence="9" id="KW-1185">Reference proteome</keyword>
<feature type="compositionally biased region" description="Basic and acidic residues" evidence="6">
    <location>
        <begin position="416"/>
        <end position="427"/>
    </location>
</feature>
<dbReference type="SMART" id="SM00355">
    <property type="entry name" value="ZnF_C2H2"/>
    <property type="match status" value="3"/>
</dbReference>
<dbReference type="PANTHER" id="PTHR24409">
    <property type="entry name" value="ZINC FINGER PROTEIN 142"/>
    <property type="match status" value="1"/>
</dbReference>
<dbReference type="PANTHER" id="PTHR24409:SF295">
    <property type="entry name" value="AZ2-RELATED"/>
    <property type="match status" value="1"/>
</dbReference>
<keyword evidence="3 5" id="KW-0863">Zinc-finger</keyword>
<evidence type="ECO:0000256" key="6">
    <source>
        <dbReference type="SAM" id="MobiDB-lite"/>
    </source>
</evidence>
<sequence>SDVHRRSDCSTRESTMNDPSSSWSSSVPIPPGGSTPVDFRYAIVAQPRFNRVPALSSAAKNRYSGSCPTCKDTKTGEWSEIKEHVQSCRRLRQHPLLMRTCYCPYCLKRCSDYYALSSHITHNHKAMIKTLWEDFKNRRKIDEEGVHTKEMKKEKFPFECTKCEICWPTANAIAAHFVKMEKREMSCGGTVVVHIVEDTRRKTREKTSDSITARYDFAMPIVCSFCTEAFTEAYTLSAHIFDKHKQTMLRLEKNLAPLIKDNPKKKLFYEPFMCSSCHTTFKSMEQWAQHIQIRVHGGQACYGELKIVKYCKNKSRFESNVAAPVKSSNVDDPIEIEEAAPPESQTRKLTFDGTYSKEIKAEYMGMTMEAFENEIKCEPMDPDELIITEHLNKEPERTHVMSLEHDYLSPEMRARMDREKEHSDQLRAPHAGPDQVVVKEEPIDEYFEGRTAAAAA</sequence>
<dbReference type="InterPro" id="IPR013087">
    <property type="entry name" value="Znf_C2H2_type"/>
</dbReference>
<protein>
    <recommendedName>
        <fullName evidence="7">C2H2-type domain-containing protein</fullName>
    </recommendedName>
</protein>
<dbReference type="PROSITE" id="PS00028">
    <property type="entry name" value="ZINC_FINGER_C2H2_1"/>
    <property type="match status" value="2"/>
</dbReference>
<evidence type="ECO:0000313" key="8">
    <source>
        <dbReference type="EMBL" id="GMT35301.1"/>
    </source>
</evidence>
<feature type="region of interest" description="Disordered" evidence="6">
    <location>
        <begin position="1"/>
        <end position="29"/>
    </location>
</feature>
<feature type="non-terminal residue" evidence="8">
    <location>
        <position position="456"/>
    </location>
</feature>
<dbReference type="GO" id="GO:0000981">
    <property type="term" value="F:DNA-binding transcription factor activity, RNA polymerase II-specific"/>
    <property type="evidence" value="ECO:0007669"/>
    <property type="project" value="TreeGrafter"/>
</dbReference>
<dbReference type="GO" id="GO:0005634">
    <property type="term" value="C:nucleus"/>
    <property type="evidence" value="ECO:0007669"/>
    <property type="project" value="TreeGrafter"/>
</dbReference>
<feature type="compositionally biased region" description="Basic and acidic residues" evidence="6">
    <location>
        <begin position="1"/>
        <end position="11"/>
    </location>
</feature>
<evidence type="ECO:0000256" key="4">
    <source>
        <dbReference type="ARBA" id="ARBA00022833"/>
    </source>
</evidence>
<feature type="non-terminal residue" evidence="8">
    <location>
        <position position="1"/>
    </location>
</feature>
<keyword evidence="4" id="KW-0862">Zinc</keyword>
<organism evidence="8 9">
    <name type="scientific">Pristionchus fissidentatus</name>
    <dbReference type="NCBI Taxonomy" id="1538716"/>
    <lineage>
        <taxon>Eukaryota</taxon>
        <taxon>Metazoa</taxon>
        <taxon>Ecdysozoa</taxon>
        <taxon>Nematoda</taxon>
        <taxon>Chromadorea</taxon>
        <taxon>Rhabditida</taxon>
        <taxon>Rhabditina</taxon>
        <taxon>Diplogasteromorpha</taxon>
        <taxon>Diplogasteroidea</taxon>
        <taxon>Neodiplogasteridae</taxon>
        <taxon>Pristionchus</taxon>
    </lineage>
</organism>
<keyword evidence="1" id="KW-0479">Metal-binding</keyword>